<dbReference type="AlphaFoldDB" id="A0A9K3CXW6"/>
<keyword evidence="2 4" id="KW-0863">Zinc-finger</keyword>
<feature type="transmembrane region" description="Helical" evidence="6">
    <location>
        <begin position="82"/>
        <end position="106"/>
    </location>
</feature>
<dbReference type="InterPro" id="IPR001841">
    <property type="entry name" value="Znf_RING"/>
</dbReference>
<dbReference type="InterPro" id="IPR018957">
    <property type="entry name" value="Znf_C3HC4_RING-type"/>
</dbReference>
<evidence type="ECO:0000256" key="5">
    <source>
        <dbReference type="SAM" id="MobiDB-lite"/>
    </source>
</evidence>
<protein>
    <recommendedName>
        <fullName evidence="7">RING-type domain-containing protein</fullName>
    </recommendedName>
</protein>
<keyword evidence="1" id="KW-0479">Metal-binding</keyword>
<dbReference type="EMBL" id="BDIP01001452">
    <property type="protein sequence ID" value="GIQ84425.1"/>
    <property type="molecule type" value="Genomic_DNA"/>
</dbReference>
<keyword evidence="6" id="KW-1133">Transmembrane helix</keyword>
<keyword evidence="9" id="KW-1185">Reference proteome</keyword>
<dbReference type="SUPFAM" id="SSF57850">
    <property type="entry name" value="RING/U-box"/>
    <property type="match status" value="1"/>
</dbReference>
<evidence type="ECO:0000256" key="3">
    <source>
        <dbReference type="ARBA" id="ARBA00022833"/>
    </source>
</evidence>
<evidence type="ECO:0000256" key="2">
    <source>
        <dbReference type="ARBA" id="ARBA00022771"/>
    </source>
</evidence>
<feature type="domain" description="RING-type" evidence="7">
    <location>
        <begin position="5"/>
        <end position="52"/>
    </location>
</feature>
<evidence type="ECO:0000259" key="7">
    <source>
        <dbReference type="PROSITE" id="PS50089"/>
    </source>
</evidence>
<organism evidence="8 9">
    <name type="scientific">Kipferlia bialata</name>
    <dbReference type="NCBI Taxonomy" id="797122"/>
    <lineage>
        <taxon>Eukaryota</taxon>
        <taxon>Metamonada</taxon>
        <taxon>Carpediemonas-like organisms</taxon>
        <taxon>Kipferlia</taxon>
    </lineage>
</organism>
<reference evidence="8 9" key="1">
    <citation type="journal article" date="2018" name="PLoS ONE">
        <title>The draft genome of Kipferlia bialata reveals reductive genome evolution in fornicate parasites.</title>
        <authorList>
            <person name="Tanifuji G."/>
            <person name="Takabayashi S."/>
            <person name="Kume K."/>
            <person name="Takagi M."/>
            <person name="Nakayama T."/>
            <person name="Kamikawa R."/>
            <person name="Inagaki Y."/>
            <person name="Hashimoto T."/>
        </authorList>
    </citation>
    <scope>NUCLEOTIDE SEQUENCE [LARGE SCALE GENOMIC DNA]</scope>
    <source>
        <strain evidence="8">NY0173</strain>
    </source>
</reference>
<dbReference type="GO" id="GO:0008270">
    <property type="term" value="F:zinc ion binding"/>
    <property type="evidence" value="ECO:0007669"/>
    <property type="project" value="UniProtKB-KW"/>
</dbReference>
<name>A0A9K3CXW6_9EUKA</name>
<evidence type="ECO:0000256" key="1">
    <source>
        <dbReference type="ARBA" id="ARBA00022723"/>
    </source>
</evidence>
<feature type="region of interest" description="Disordered" evidence="5">
    <location>
        <begin position="715"/>
        <end position="745"/>
    </location>
</feature>
<dbReference type="PROSITE" id="PS50089">
    <property type="entry name" value="ZF_RING_2"/>
    <property type="match status" value="1"/>
</dbReference>
<feature type="transmembrane region" description="Helical" evidence="6">
    <location>
        <begin position="673"/>
        <end position="696"/>
    </location>
</feature>
<keyword evidence="3" id="KW-0862">Zinc</keyword>
<proteinExistence type="predicted"/>
<evidence type="ECO:0000256" key="6">
    <source>
        <dbReference type="SAM" id="Phobius"/>
    </source>
</evidence>
<dbReference type="CDD" id="cd16448">
    <property type="entry name" value="RING-H2"/>
    <property type="match status" value="1"/>
</dbReference>
<evidence type="ECO:0000313" key="9">
    <source>
        <dbReference type="Proteomes" id="UP000265618"/>
    </source>
</evidence>
<keyword evidence="6" id="KW-0812">Transmembrane</keyword>
<accession>A0A9K3CXW6</accession>
<sequence length="745" mass="81660">MHLKCHICGEDEPLPFVFTPCQHVFHKECLSQWLSRPMQNYNKNNSVCPECRAECTMDKCLEILGQTLKTMLAEGKLLLGPVGYFCALFYFNAGPFLVLLLVLNVVSVVRDPDGSRTVQKRQRERAKYRAKHTPSARRLRKWAEEDKKLERRIEKMRKKDKSKKRFISVAKLRLRLNLEGSATSEGSGAVIDPSLVAGIDTPPLSPSGGKDTAKEAWLKKNIVVEEQGTVQGGQVSVLCMSVAMSTVVLLLVMVFFSPCPKMPGSLSTPMPLFYVNQRIVDTVPFSGLPREAGTALEKWAVSSDNLYVTEVVGGSWGTECVDYSLLRDLSLAEIVEVMYVASAEALPLGLQPTVPTTMAELRDSGLGSRESCDAAFHGSFDPLNSPLVAYGCYVDDVGVYHHLSMISSSLLTGFAEGKDVSYHLSWTPSADYPLMGLHTPAGTKVHVLPPSTELVYTIMTLGKDTVVFPGSRKSRYEQAFILQCSALDTLELDAETGYEECFDEDGNRAYPWLRLFGDSVDGDTTWDPSRTVSMAIGPVPYCLYVGEYCQEFQSGVVLNPASSVHDDTYVAAFNDTEYYDFRQPAAVMCPHQVFSVTTQRSLATACLGSIESVNWCPLATGHFGSVYNTIAAQPAVCRGDSTPSATNPLSVTITRGMTETVTNVAFTMPSVGAVVHTFVFLCIQLFGLHALVLGVVESLTAKLARRKAAKAVKNAPREERELTSVVGSKKTKQSSKGDNHLYQAL</sequence>
<dbReference type="SMART" id="SM00184">
    <property type="entry name" value="RING"/>
    <property type="match status" value="1"/>
</dbReference>
<dbReference type="Proteomes" id="UP000265618">
    <property type="component" value="Unassembled WGS sequence"/>
</dbReference>
<dbReference type="InterPro" id="IPR013083">
    <property type="entry name" value="Znf_RING/FYVE/PHD"/>
</dbReference>
<comment type="caution">
    <text evidence="8">The sequence shown here is derived from an EMBL/GenBank/DDBJ whole genome shotgun (WGS) entry which is preliminary data.</text>
</comment>
<dbReference type="Gene3D" id="3.30.40.10">
    <property type="entry name" value="Zinc/RING finger domain, C3HC4 (zinc finger)"/>
    <property type="match status" value="1"/>
</dbReference>
<evidence type="ECO:0000256" key="4">
    <source>
        <dbReference type="PROSITE-ProRule" id="PRU00175"/>
    </source>
</evidence>
<dbReference type="Pfam" id="PF00097">
    <property type="entry name" value="zf-C3HC4"/>
    <property type="match status" value="1"/>
</dbReference>
<keyword evidence="6" id="KW-0472">Membrane</keyword>
<gene>
    <name evidence="8" type="ORF">KIPB_005912</name>
</gene>
<dbReference type="OrthoDB" id="9984778at2759"/>
<evidence type="ECO:0000313" key="8">
    <source>
        <dbReference type="EMBL" id="GIQ84425.1"/>
    </source>
</evidence>
<feature type="transmembrane region" description="Helical" evidence="6">
    <location>
        <begin position="235"/>
        <end position="256"/>
    </location>
</feature>